<dbReference type="InterPro" id="IPR036388">
    <property type="entry name" value="WH-like_DNA-bd_sf"/>
</dbReference>
<dbReference type="PROSITE" id="PS51433">
    <property type="entry name" value="PNT"/>
    <property type="match status" value="1"/>
</dbReference>
<dbReference type="Gene3D" id="1.10.150.50">
    <property type="entry name" value="Transcription Factor, Ets-1"/>
    <property type="match status" value="1"/>
</dbReference>
<evidence type="ECO:0000259" key="4">
    <source>
        <dbReference type="PROSITE" id="PS50061"/>
    </source>
</evidence>
<keyword evidence="2 3" id="KW-0238">DNA-binding</keyword>
<dbReference type="GeneID" id="113514378"/>
<dbReference type="Pfam" id="PF02198">
    <property type="entry name" value="SAM_PNT"/>
    <property type="match status" value="1"/>
</dbReference>
<dbReference type="SMART" id="SM00413">
    <property type="entry name" value="ETS"/>
    <property type="match status" value="1"/>
</dbReference>
<proteinExistence type="inferred from homology"/>
<dbReference type="Pfam" id="PF00178">
    <property type="entry name" value="Ets"/>
    <property type="match status" value="1"/>
</dbReference>
<dbReference type="Pfam" id="PF11620">
    <property type="entry name" value="GABP-alpha"/>
    <property type="match status" value="1"/>
</dbReference>
<feature type="domain" description="ETS" evidence="4">
    <location>
        <begin position="523"/>
        <end position="603"/>
    </location>
</feature>
<protein>
    <submittedName>
        <fullName evidence="7">DNA-binding protein Ets97D-like</fullName>
    </submittedName>
</protein>
<dbReference type="InterPro" id="IPR000418">
    <property type="entry name" value="Ets_dom"/>
</dbReference>
<dbReference type="PRINTS" id="PR00454">
    <property type="entry name" value="ETSDOMAIN"/>
</dbReference>
<dbReference type="InterPro" id="IPR003118">
    <property type="entry name" value="Pointed_dom"/>
</dbReference>
<gene>
    <name evidence="7" type="primary">LOC113514378</name>
</gene>
<dbReference type="SUPFAM" id="SSF47769">
    <property type="entry name" value="SAM/Pointed domain"/>
    <property type="match status" value="1"/>
</dbReference>
<dbReference type="PANTHER" id="PTHR11849:SF195">
    <property type="entry name" value="GA-BINDING PROTEIN ALPHA CHAIN"/>
    <property type="match status" value="1"/>
</dbReference>
<dbReference type="RefSeq" id="XP_052750250.1">
    <property type="nucleotide sequence ID" value="XM_052894290.1"/>
</dbReference>
<sequence>MEVFGDILNVRSVKMENSENGFDEAPGEESSDPLAMIPQYVTESDLGLIQSGTEILQTPLTVFSDTPDEDDTMQSNDSSEEMVVQLMDIRTRLSKLRAMLERRLGTDLSDYTFWLQDAKMLENHKTLVEQCIRGEGVVQVNVQVRPADRKINILDVLKPDEELVQIPNELDDQYIELEEPMVEDTDETGVEAAAIAGMVSETGTDVPHAATVKWVVDAQFKSDHRVKVPDDPAQWSVQHVKLWVVWAVRQFNLAGVRLADWQLSGPELCALTNAQFKCVYSFLIGFSNQKLTKFYRRENFTNDNSYREKVYRTCISQLGAKCNFILERQLRDRLVLGELVPNTRTSRSGLCWSEEDIILYKREFPELFKEGLGEYKGPKIVTLTKDATPRFLKARAVPYPLKQKVIEELNKMGYSIRKAIPEQISECYVGHLNSAMTINFGKLIGNADALSRWTATDTSSVKKEVSGDLLLSDPGVYSGHILSYCANVYCLENDEPVEAGVGVRGAEDGGPSVTARNGNNGQVQLWQFLLELLTSAQYYNLIRWHGSEGEFKLLEPEKVAALWGARKHKPAMNYEKLSRALRYYYDGDMIAKVAGKRFVYKFVCDLRQLLGYGAGELAELVQELHDEEAAESH</sequence>
<dbReference type="SMART" id="SM00251">
    <property type="entry name" value="SAM_PNT"/>
    <property type="match status" value="1"/>
</dbReference>
<keyword evidence="6" id="KW-1185">Reference proteome</keyword>
<dbReference type="PROSITE" id="PS50061">
    <property type="entry name" value="ETS_DOMAIN_3"/>
    <property type="match status" value="1"/>
</dbReference>
<dbReference type="PROSITE" id="PS00346">
    <property type="entry name" value="ETS_DOMAIN_2"/>
    <property type="match status" value="1"/>
</dbReference>
<evidence type="ECO:0000313" key="6">
    <source>
        <dbReference type="Proteomes" id="UP001652740"/>
    </source>
</evidence>
<dbReference type="InterPro" id="IPR013761">
    <property type="entry name" value="SAM/pointed_sf"/>
</dbReference>
<dbReference type="Gene3D" id="3.10.20.90">
    <property type="entry name" value="Phosphatidylinositol 3-kinase Catalytic Subunit, Chain A, domain 1"/>
    <property type="match status" value="1"/>
</dbReference>
<evidence type="ECO:0000313" key="7">
    <source>
        <dbReference type="RefSeq" id="XP_052750250.1"/>
    </source>
</evidence>
<dbReference type="InterPro" id="IPR046328">
    <property type="entry name" value="ETS_fam"/>
</dbReference>
<dbReference type="InterPro" id="IPR024668">
    <property type="entry name" value="GABP_asu_N"/>
</dbReference>
<feature type="domain" description="PNT" evidence="5">
    <location>
        <begin position="214"/>
        <end position="301"/>
    </location>
</feature>
<dbReference type="PANTHER" id="PTHR11849">
    <property type="entry name" value="ETS"/>
    <property type="match status" value="1"/>
</dbReference>
<dbReference type="Proteomes" id="UP001652740">
    <property type="component" value="Unplaced"/>
</dbReference>
<dbReference type="SUPFAM" id="SSF46785">
    <property type="entry name" value="Winged helix' DNA-binding domain"/>
    <property type="match status" value="1"/>
</dbReference>
<comment type="similarity">
    <text evidence="1 3">Belongs to the ETS family.</text>
</comment>
<dbReference type="InterPro" id="IPR036390">
    <property type="entry name" value="WH_DNA-bd_sf"/>
</dbReference>
<evidence type="ECO:0000256" key="3">
    <source>
        <dbReference type="RuleBase" id="RU004019"/>
    </source>
</evidence>
<evidence type="ECO:0000259" key="5">
    <source>
        <dbReference type="PROSITE" id="PS51433"/>
    </source>
</evidence>
<comment type="subcellular location">
    <subcellularLocation>
        <location evidence="3">Nucleus</location>
    </subcellularLocation>
</comment>
<accession>A0ABM3MGG0</accession>
<keyword evidence="3" id="KW-0539">Nucleus</keyword>
<evidence type="ECO:0000256" key="2">
    <source>
        <dbReference type="ARBA" id="ARBA00023125"/>
    </source>
</evidence>
<name>A0ABM3MGG0_GALME</name>
<evidence type="ECO:0000256" key="1">
    <source>
        <dbReference type="ARBA" id="ARBA00005562"/>
    </source>
</evidence>
<organism evidence="6 7">
    <name type="scientific">Galleria mellonella</name>
    <name type="common">Greater wax moth</name>
    <dbReference type="NCBI Taxonomy" id="7137"/>
    <lineage>
        <taxon>Eukaryota</taxon>
        <taxon>Metazoa</taxon>
        <taxon>Ecdysozoa</taxon>
        <taxon>Arthropoda</taxon>
        <taxon>Hexapoda</taxon>
        <taxon>Insecta</taxon>
        <taxon>Pterygota</taxon>
        <taxon>Neoptera</taxon>
        <taxon>Endopterygota</taxon>
        <taxon>Lepidoptera</taxon>
        <taxon>Glossata</taxon>
        <taxon>Ditrysia</taxon>
        <taxon>Pyraloidea</taxon>
        <taxon>Pyralidae</taxon>
        <taxon>Galleriinae</taxon>
        <taxon>Galleria</taxon>
    </lineage>
</organism>
<reference evidence="7" key="1">
    <citation type="submission" date="2025-08" db="UniProtKB">
        <authorList>
            <consortium name="RefSeq"/>
        </authorList>
    </citation>
    <scope>IDENTIFICATION</scope>
    <source>
        <tissue evidence="7">Whole larvae</tissue>
    </source>
</reference>
<dbReference type="PROSITE" id="PS00345">
    <property type="entry name" value="ETS_DOMAIN_1"/>
    <property type="match status" value="1"/>
</dbReference>
<dbReference type="Gene3D" id="1.10.10.10">
    <property type="entry name" value="Winged helix-like DNA-binding domain superfamily/Winged helix DNA-binding domain"/>
    <property type="match status" value="1"/>
</dbReference>